<reference evidence="1 2" key="1">
    <citation type="journal article" name="Sci. Rep.">
        <title>Telomere-to-telomere assembled and centromere annotated genomes of the two main subspecies of the button mushroom Agaricus bisporus reveal especially polymorphic chromosome ends.</title>
        <authorList>
            <person name="Sonnenberg A.S.M."/>
            <person name="Sedaghat-Telgerd N."/>
            <person name="Lavrijssen B."/>
            <person name="Ohm R.A."/>
            <person name="Hendrickx P.M."/>
            <person name="Scholtmeijer K."/>
            <person name="Baars J.J.P."/>
            <person name="van Peer A."/>
        </authorList>
    </citation>
    <scope>NUCLEOTIDE SEQUENCE [LARGE SCALE GENOMIC DNA]</scope>
    <source>
        <strain evidence="1 2">H119_p4</strain>
    </source>
</reference>
<dbReference type="Proteomes" id="UP000629468">
    <property type="component" value="Unassembled WGS sequence"/>
</dbReference>
<protein>
    <submittedName>
        <fullName evidence="1">Uncharacterized protein</fullName>
    </submittedName>
</protein>
<sequence length="310" mass="36565">MTHFFLADAHRRSPNFSLSRISSLSEFTLVGRSASFSSPYLAILNLDRVPLNIIFYSITKCPNLRELHCRSPYSIDCDEYDVPPKETFTLQRLEVLEWTMTNSLDYSDITWEISILNYIHAPSLRALSLIQPRFHPSQKLPEFRRAVARFFARLPATLLSLEFVGIRNEPTGENNLLTLVNHYFRDNCHIESLAFDDCHFRFLVGMLQNLTCFTRIPRLYRITVDEIFWPKTCIPSTYEGRREQQQWNILISRTFLEMVEKRLDAPERRLALYMTHTGRNVEWLSFNRSELAELKRDRQLDIFIDSKPFI</sequence>
<dbReference type="SUPFAM" id="SSF52047">
    <property type="entry name" value="RNI-like"/>
    <property type="match status" value="1"/>
</dbReference>
<dbReference type="EMBL" id="JABXXO010000001">
    <property type="protein sequence ID" value="KAF7784915.1"/>
    <property type="molecule type" value="Genomic_DNA"/>
</dbReference>
<evidence type="ECO:0000313" key="2">
    <source>
        <dbReference type="Proteomes" id="UP000629468"/>
    </source>
</evidence>
<comment type="caution">
    <text evidence="1">The sequence shown here is derived from an EMBL/GenBank/DDBJ whole genome shotgun (WGS) entry which is preliminary data.</text>
</comment>
<gene>
    <name evidence="1" type="ORF">Agabi119p4_1080</name>
</gene>
<name>A0A8H7KLC5_AGABI</name>
<evidence type="ECO:0000313" key="1">
    <source>
        <dbReference type="EMBL" id="KAF7784915.1"/>
    </source>
</evidence>
<dbReference type="AlphaFoldDB" id="A0A8H7KLC5"/>
<organism evidence="1 2">
    <name type="scientific">Agaricus bisporus var. burnettii</name>
    <dbReference type="NCBI Taxonomy" id="192524"/>
    <lineage>
        <taxon>Eukaryota</taxon>
        <taxon>Fungi</taxon>
        <taxon>Dikarya</taxon>
        <taxon>Basidiomycota</taxon>
        <taxon>Agaricomycotina</taxon>
        <taxon>Agaricomycetes</taxon>
        <taxon>Agaricomycetidae</taxon>
        <taxon>Agaricales</taxon>
        <taxon>Agaricineae</taxon>
        <taxon>Agaricaceae</taxon>
        <taxon>Agaricus</taxon>
    </lineage>
</organism>
<proteinExistence type="predicted"/>
<accession>A0A8H7KLC5</accession>